<feature type="region of interest" description="Disordered" evidence="1">
    <location>
        <begin position="1"/>
        <end position="90"/>
    </location>
</feature>
<accession>A0AA43QQR8</accession>
<dbReference type="AlphaFoldDB" id="A0AA43QQR8"/>
<organism evidence="2 3">
    <name type="scientific">Ramalina farinacea</name>
    <dbReference type="NCBI Taxonomy" id="258253"/>
    <lineage>
        <taxon>Eukaryota</taxon>
        <taxon>Fungi</taxon>
        <taxon>Dikarya</taxon>
        <taxon>Ascomycota</taxon>
        <taxon>Pezizomycotina</taxon>
        <taxon>Lecanoromycetes</taxon>
        <taxon>OSLEUM clade</taxon>
        <taxon>Lecanoromycetidae</taxon>
        <taxon>Lecanorales</taxon>
        <taxon>Lecanorineae</taxon>
        <taxon>Ramalinaceae</taxon>
        <taxon>Ramalina</taxon>
    </lineage>
</organism>
<feature type="region of interest" description="Disordered" evidence="1">
    <location>
        <begin position="810"/>
        <end position="830"/>
    </location>
</feature>
<dbReference type="Proteomes" id="UP001161017">
    <property type="component" value="Unassembled WGS sequence"/>
</dbReference>
<proteinExistence type="predicted"/>
<dbReference type="EMBL" id="JAPUFD010000009">
    <property type="protein sequence ID" value="MDI1489401.1"/>
    <property type="molecule type" value="Genomic_DNA"/>
</dbReference>
<gene>
    <name evidence="2" type="ORF">OHK93_008679</name>
</gene>
<reference evidence="2" key="1">
    <citation type="journal article" date="2023" name="Genome Biol. Evol.">
        <title>First Whole Genome Sequence and Flow Cytometry Genome Size Data for the Lichen-Forming Fungus Ramalina farinacea (Ascomycota).</title>
        <authorList>
            <person name="Llewellyn T."/>
            <person name="Mian S."/>
            <person name="Hill R."/>
            <person name="Leitch I.J."/>
            <person name="Gaya E."/>
        </authorList>
    </citation>
    <scope>NUCLEOTIDE SEQUENCE</scope>
    <source>
        <strain evidence="2">LIQ254RAFAR</strain>
    </source>
</reference>
<comment type="caution">
    <text evidence="2">The sequence shown here is derived from an EMBL/GenBank/DDBJ whole genome shotgun (WGS) entry which is preliminary data.</text>
</comment>
<name>A0AA43QQR8_9LECA</name>
<evidence type="ECO:0000256" key="1">
    <source>
        <dbReference type="SAM" id="MobiDB-lite"/>
    </source>
</evidence>
<sequence>MASHQNDDNSADEATSSLGDSAYDFVDDRSVVTTDDESQDGLGGSVASSDVRDTDPNDAAFDYVLSPGREQADAHTGRSTTPQMPFEPQSPQIPVFPVGSHGLDMQYLPRETEETIVFEEQSNDDPNSSQHHAVCHTLMSSKSPGEAPIYPHGPIEDLSIRQMMTAQFLRLRNRSFKMIYVGDSTFKDIILQKIASALAVSDKLAESKSPSHRASRFSVVPISSFGDESHPDVVLIDAGRVELEINECRHASSIETPKEHGTLQMMLEDDTPLRSMPKGSEFEIAEDWRCPDIAVFFIAEKETLQTKSTRRYARMFMSRHSIPSIVVTEVPQWNQASEAMNLDHWTPHVCLETQGNGTGRSCVQKRFPIDLNTFLKIDAAHMNRNLASLTGKAHDIVGNEDTRQSAKPHRRANDEESRFNQYVKGHLELDKNDHGFTHRILDVRVAWTVVVLFLISFGFVKLLGYPGSRFSGTAGQRINLASVPVAFSTKSSPISPTPSSSVFSPLGSVTAAPAVLPPTKSLSTNTDIASFLLDQSKQAPNQSEKFKVHVLGDSHIVMRPPYWFTRSRKNPPLYFQVSRKDSVIDSEILTLFDGVYALQIPREEAYGLLKAVVWTQSKPIVKETLEVDFGSSWLKLVAWKRASRALTGSAQAELNNMQTILSTMYDKTKTGVSTFVQKNQVIHTWNQRFETAVLDCRKNWSTRMRNLQVAYSSNLPDHLAGLVQNRGRMAIEHMESLRQALSDQLICYSSSRMSRISQKASDARQAYAKSPFNSFARSAYGKGILHLRHTQKATLKSWWGLRGLPTKQYLRSRKEEGHRSSDRASRKVQL</sequence>
<keyword evidence="3" id="KW-1185">Reference proteome</keyword>
<evidence type="ECO:0000313" key="3">
    <source>
        <dbReference type="Proteomes" id="UP001161017"/>
    </source>
</evidence>
<evidence type="ECO:0000313" key="2">
    <source>
        <dbReference type="EMBL" id="MDI1489401.1"/>
    </source>
</evidence>
<protein>
    <submittedName>
        <fullName evidence="2">Uncharacterized protein</fullName>
    </submittedName>
</protein>
<feature type="compositionally biased region" description="Basic and acidic residues" evidence="1">
    <location>
        <begin position="812"/>
        <end position="830"/>
    </location>
</feature>